<dbReference type="Proteomes" id="UP000036932">
    <property type="component" value="Unassembled WGS sequence"/>
</dbReference>
<sequence>MKQNKAEDFNSSHKSSCSDANDGFDKKYRKGLLVFRQERNLARQGTMRLRSVGGLLLLLVFIAAQVSVGNEKQQTAGGMEPITETIRAQGITEEGMLSVIPLMKENMQQLGAPSCFGLDTDLSITGDYIVQYRSKNATNELATLKDMTFIQPTDDPVQMIRLSFHEADVFILAPQYRDCHGIEIYAFAVNQGTGHAVQLQFQDESLISNTSYYRPGSIPLVKNNRLVLESTEGPGGEGSPNYKPIRLYQLDLENAVMILAN</sequence>
<dbReference type="OrthoDB" id="2628816at2"/>
<reference evidence="4" key="1">
    <citation type="submission" date="2015-08" db="EMBL/GenBank/DDBJ databases">
        <title>Genome sequencing project for genomic taxonomy and phylogenomics of Bacillus-like bacteria.</title>
        <authorList>
            <person name="Liu B."/>
            <person name="Wang J."/>
            <person name="Zhu Y."/>
            <person name="Liu G."/>
            <person name="Chen Q."/>
            <person name="Chen Z."/>
            <person name="Lan J."/>
            <person name="Che J."/>
            <person name="Ge C."/>
            <person name="Shi H."/>
            <person name="Pan Z."/>
            <person name="Liu X."/>
        </authorList>
    </citation>
    <scope>NUCLEOTIDE SEQUENCE [LARGE SCALE GENOMIC DNA]</scope>
    <source>
        <strain evidence="4">FJAT-22460</strain>
    </source>
</reference>
<keyword evidence="2" id="KW-1133">Transmembrane helix</keyword>
<accession>A0A0M1P4G1</accession>
<gene>
    <name evidence="3" type="ORF">AM231_06935</name>
</gene>
<keyword evidence="4" id="KW-1185">Reference proteome</keyword>
<keyword evidence="2" id="KW-0472">Membrane</keyword>
<protein>
    <submittedName>
        <fullName evidence="3">Uncharacterized protein</fullName>
    </submittedName>
</protein>
<evidence type="ECO:0000313" key="4">
    <source>
        <dbReference type="Proteomes" id="UP000036932"/>
    </source>
</evidence>
<feature type="transmembrane region" description="Helical" evidence="2">
    <location>
        <begin position="49"/>
        <end position="68"/>
    </location>
</feature>
<evidence type="ECO:0000313" key="3">
    <source>
        <dbReference type="EMBL" id="KOR88924.1"/>
    </source>
</evidence>
<dbReference type="RefSeq" id="WP_054401889.1">
    <property type="nucleotide sequence ID" value="NZ_LIUT01000001.1"/>
</dbReference>
<evidence type="ECO:0000256" key="2">
    <source>
        <dbReference type="SAM" id="Phobius"/>
    </source>
</evidence>
<feature type="region of interest" description="Disordered" evidence="1">
    <location>
        <begin position="1"/>
        <end position="20"/>
    </location>
</feature>
<dbReference type="AlphaFoldDB" id="A0A0M1P4G1"/>
<dbReference type="PATRIC" id="fig|1705565.3.peg.3302"/>
<evidence type="ECO:0000256" key="1">
    <source>
        <dbReference type="SAM" id="MobiDB-lite"/>
    </source>
</evidence>
<name>A0A0M1P4G1_9BACL</name>
<organism evidence="3 4">
    <name type="scientific">Paenibacillus solani</name>
    <dbReference type="NCBI Taxonomy" id="1705565"/>
    <lineage>
        <taxon>Bacteria</taxon>
        <taxon>Bacillati</taxon>
        <taxon>Bacillota</taxon>
        <taxon>Bacilli</taxon>
        <taxon>Bacillales</taxon>
        <taxon>Paenibacillaceae</taxon>
        <taxon>Paenibacillus</taxon>
    </lineage>
</organism>
<comment type="caution">
    <text evidence="3">The sequence shown here is derived from an EMBL/GenBank/DDBJ whole genome shotgun (WGS) entry which is preliminary data.</text>
</comment>
<keyword evidence="2" id="KW-0812">Transmembrane</keyword>
<feature type="compositionally biased region" description="Basic and acidic residues" evidence="1">
    <location>
        <begin position="1"/>
        <end position="11"/>
    </location>
</feature>
<dbReference type="EMBL" id="LIUT01000001">
    <property type="protein sequence ID" value="KOR88924.1"/>
    <property type="molecule type" value="Genomic_DNA"/>
</dbReference>
<proteinExistence type="predicted"/>